<gene>
    <name evidence="15" type="ORF">ACAOBT_LOCUS969</name>
</gene>
<dbReference type="InterPro" id="IPR002302">
    <property type="entry name" value="Leu-tRNA-ligase"/>
</dbReference>
<dbReference type="PANTHER" id="PTHR43740:SF2">
    <property type="entry name" value="LEUCINE--TRNA LIGASE, MITOCHONDRIAL"/>
    <property type="match status" value="1"/>
</dbReference>
<dbReference type="GO" id="GO:0005759">
    <property type="term" value="C:mitochondrial matrix"/>
    <property type="evidence" value="ECO:0007669"/>
    <property type="project" value="UniProtKB-SubCell"/>
</dbReference>
<dbReference type="NCBIfam" id="TIGR00396">
    <property type="entry name" value="leuS_bact"/>
    <property type="match status" value="1"/>
</dbReference>
<keyword evidence="4 11" id="KW-0436">Ligase</keyword>
<feature type="domain" description="Methionyl/Valyl/Leucyl/Isoleucyl-tRNA synthetase anticodon-binding" evidence="13">
    <location>
        <begin position="737"/>
        <end position="827"/>
    </location>
</feature>
<dbReference type="GO" id="GO:0032543">
    <property type="term" value="P:mitochondrial translation"/>
    <property type="evidence" value="ECO:0007669"/>
    <property type="project" value="TreeGrafter"/>
</dbReference>
<dbReference type="Gene3D" id="1.10.730.10">
    <property type="entry name" value="Isoleucyl-tRNA Synthetase, Domain 1"/>
    <property type="match status" value="1"/>
</dbReference>
<feature type="domain" description="Aminoacyl-tRNA synthetase class Ia" evidence="12">
    <location>
        <begin position="402"/>
        <end position="561"/>
    </location>
</feature>
<feature type="domain" description="Leucyl-tRNA synthetase editing" evidence="14">
    <location>
        <begin position="254"/>
        <end position="305"/>
    </location>
</feature>
<dbReference type="SUPFAM" id="SSF47323">
    <property type="entry name" value="Anticodon-binding domain of a subclass of class I aminoacyl-tRNA synthetases"/>
    <property type="match status" value="1"/>
</dbReference>
<evidence type="ECO:0000256" key="10">
    <source>
        <dbReference type="ARBA" id="ARBA00047469"/>
    </source>
</evidence>
<dbReference type="GO" id="GO:0005524">
    <property type="term" value="F:ATP binding"/>
    <property type="evidence" value="ECO:0007669"/>
    <property type="project" value="UniProtKB-KW"/>
</dbReference>
<comment type="subcellular location">
    <subcellularLocation>
        <location evidence="1">Mitochondrion matrix</location>
    </subcellularLocation>
</comment>
<dbReference type="GO" id="GO:0004823">
    <property type="term" value="F:leucine-tRNA ligase activity"/>
    <property type="evidence" value="ECO:0007669"/>
    <property type="project" value="UniProtKB-EC"/>
</dbReference>
<evidence type="ECO:0000256" key="5">
    <source>
        <dbReference type="ARBA" id="ARBA00022741"/>
    </source>
</evidence>
<dbReference type="PRINTS" id="PR00985">
    <property type="entry name" value="TRNASYNTHLEU"/>
</dbReference>
<evidence type="ECO:0000256" key="7">
    <source>
        <dbReference type="ARBA" id="ARBA00022917"/>
    </source>
</evidence>
<dbReference type="SUPFAM" id="SSF50677">
    <property type="entry name" value="ValRS/IleRS/LeuRS editing domain"/>
    <property type="match status" value="1"/>
</dbReference>
<evidence type="ECO:0000256" key="11">
    <source>
        <dbReference type="RuleBase" id="RU363035"/>
    </source>
</evidence>
<evidence type="ECO:0000259" key="14">
    <source>
        <dbReference type="Pfam" id="PF13603"/>
    </source>
</evidence>
<organism evidence="15 16">
    <name type="scientific">Acanthoscelides obtectus</name>
    <name type="common">Bean weevil</name>
    <name type="synonym">Bruchus obtectus</name>
    <dbReference type="NCBI Taxonomy" id="200917"/>
    <lineage>
        <taxon>Eukaryota</taxon>
        <taxon>Metazoa</taxon>
        <taxon>Ecdysozoa</taxon>
        <taxon>Arthropoda</taxon>
        <taxon>Hexapoda</taxon>
        <taxon>Insecta</taxon>
        <taxon>Pterygota</taxon>
        <taxon>Neoptera</taxon>
        <taxon>Endopterygota</taxon>
        <taxon>Coleoptera</taxon>
        <taxon>Polyphaga</taxon>
        <taxon>Cucujiformia</taxon>
        <taxon>Chrysomeloidea</taxon>
        <taxon>Chrysomelidae</taxon>
        <taxon>Bruchinae</taxon>
        <taxon>Bruchini</taxon>
        <taxon>Acanthoscelides</taxon>
    </lineage>
</organism>
<dbReference type="GO" id="GO:0006429">
    <property type="term" value="P:leucyl-tRNA aminoacylation"/>
    <property type="evidence" value="ECO:0007669"/>
    <property type="project" value="InterPro"/>
</dbReference>
<dbReference type="InterPro" id="IPR002300">
    <property type="entry name" value="aa-tRNA-synth_Ia"/>
</dbReference>
<dbReference type="Proteomes" id="UP001152888">
    <property type="component" value="Unassembled WGS sequence"/>
</dbReference>
<comment type="catalytic activity">
    <reaction evidence="10">
        <text>tRNA(Leu) + L-leucine + ATP = L-leucyl-tRNA(Leu) + AMP + diphosphate</text>
        <dbReference type="Rhea" id="RHEA:11688"/>
        <dbReference type="Rhea" id="RHEA-COMP:9613"/>
        <dbReference type="Rhea" id="RHEA-COMP:9622"/>
        <dbReference type="ChEBI" id="CHEBI:30616"/>
        <dbReference type="ChEBI" id="CHEBI:33019"/>
        <dbReference type="ChEBI" id="CHEBI:57427"/>
        <dbReference type="ChEBI" id="CHEBI:78442"/>
        <dbReference type="ChEBI" id="CHEBI:78494"/>
        <dbReference type="ChEBI" id="CHEBI:456215"/>
        <dbReference type="EC" id="6.1.1.4"/>
    </reaction>
</comment>
<dbReference type="FunFam" id="3.40.50.620:FF:000100">
    <property type="entry name" value="probable leucine--tRNA ligase, mitochondrial"/>
    <property type="match status" value="1"/>
</dbReference>
<keyword evidence="5 11" id="KW-0547">Nucleotide-binding</keyword>
<evidence type="ECO:0000256" key="1">
    <source>
        <dbReference type="ARBA" id="ARBA00004305"/>
    </source>
</evidence>
<dbReference type="EMBL" id="CAKOFQ010006658">
    <property type="protein sequence ID" value="CAH1955217.1"/>
    <property type="molecule type" value="Genomic_DNA"/>
</dbReference>
<keyword evidence="6 11" id="KW-0067">ATP-binding</keyword>
<evidence type="ECO:0000256" key="9">
    <source>
        <dbReference type="ARBA" id="ARBA00030520"/>
    </source>
</evidence>
<accession>A0A9P0NQS6</accession>
<protein>
    <recommendedName>
        <fullName evidence="3">leucine--tRNA ligase</fullName>
        <ecNumber evidence="3">6.1.1.4</ecNumber>
    </recommendedName>
    <alternativeName>
        <fullName evidence="9">Leucyl-tRNA synthetase</fullName>
    </alternativeName>
</protein>
<dbReference type="SUPFAM" id="SSF52374">
    <property type="entry name" value="Nucleotidylyl transferase"/>
    <property type="match status" value="1"/>
</dbReference>
<dbReference type="Pfam" id="PF13603">
    <property type="entry name" value="tRNA-synt_1_2"/>
    <property type="match status" value="1"/>
</dbReference>
<evidence type="ECO:0000313" key="15">
    <source>
        <dbReference type="EMBL" id="CAH1955217.1"/>
    </source>
</evidence>
<dbReference type="Gene3D" id="3.40.50.620">
    <property type="entry name" value="HUPs"/>
    <property type="match status" value="2"/>
</dbReference>
<dbReference type="Pfam" id="PF00133">
    <property type="entry name" value="tRNA-synt_1"/>
    <property type="match status" value="2"/>
</dbReference>
<reference evidence="15" key="1">
    <citation type="submission" date="2022-03" db="EMBL/GenBank/DDBJ databases">
        <authorList>
            <person name="Sayadi A."/>
        </authorList>
    </citation>
    <scope>NUCLEOTIDE SEQUENCE</scope>
</reference>
<evidence type="ECO:0000256" key="2">
    <source>
        <dbReference type="ARBA" id="ARBA00005594"/>
    </source>
</evidence>
<evidence type="ECO:0000313" key="16">
    <source>
        <dbReference type="Proteomes" id="UP001152888"/>
    </source>
</evidence>
<evidence type="ECO:0000256" key="8">
    <source>
        <dbReference type="ARBA" id="ARBA00023146"/>
    </source>
</evidence>
<evidence type="ECO:0000259" key="12">
    <source>
        <dbReference type="Pfam" id="PF00133"/>
    </source>
</evidence>
<dbReference type="InterPro" id="IPR025709">
    <property type="entry name" value="Leu_tRNA-synth_edit"/>
</dbReference>
<dbReference type="Pfam" id="PF08264">
    <property type="entry name" value="Anticodon_1"/>
    <property type="match status" value="1"/>
</dbReference>
<keyword evidence="16" id="KW-1185">Reference proteome</keyword>
<proteinExistence type="inferred from homology"/>
<dbReference type="PROSITE" id="PS00178">
    <property type="entry name" value="AA_TRNA_LIGASE_I"/>
    <property type="match status" value="1"/>
</dbReference>
<evidence type="ECO:0000256" key="3">
    <source>
        <dbReference type="ARBA" id="ARBA00013164"/>
    </source>
</evidence>
<dbReference type="Gene3D" id="2.20.28.290">
    <property type="match status" value="1"/>
</dbReference>
<dbReference type="InterPro" id="IPR014729">
    <property type="entry name" value="Rossmann-like_a/b/a_fold"/>
</dbReference>
<keyword evidence="8 11" id="KW-0030">Aminoacyl-tRNA synthetase</keyword>
<dbReference type="OrthoDB" id="15954at2759"/>
<evidence type="ECO:0000259" key="13">
    <source>
        <dbReference type="Pfam" id="PF08264"/>
    </source>
</evidence>
<dbReference type="FunFam" id="1.10.730.10:FF:000060">
    <property type="entry name" value="Leucyl-tRNA synthetase"/>
    <property type="match status" value="1"/>
</dbReference>
<keyword evidence="7 11" id="KW-0648">Protein biosynthesis</keyword>
<dbReference type="InterPro" id="IPR013155">
    <property type="entry name" value="M/V/L/I-tRNA-synth_anticd-bd"/>
</dbReference>
<name>A0A9P0NQS6_ACAOB</name>
<dbReference type="CDD" id="cd00812">
    <property type="entry name" value="LeuRS_core"/>
    <property type="match status" value="1"/>
</dbReference>
<dbReference type="FunFam" id="3.40.50.620:FF:000003">
    <property type="entry name" value="Leucine--tRNA ligase"/>
    <property type="match status" value="1"/>
</dbReference>
<dbReference type="PANTHER" id="PTHR43740">
    <property type="entry name" value="LEUCYL-TRNA SYNTHETASE"/>
    <property type="match status" value="1"/>
</dbReference>
<dbReference type="InterPro" id="IPR009008">
    <property type="entry name" value="Val/Leu/Ile-tRNA-synth_edit"/>
</dbReference>
<comment type="similarity">
    <text evidence="2 11">Belongs to the class-I aminoacyl-tRNA synthetase family.</text>
</comment>
<evidence type="ECO:0000256" key="6">
    <source>
        <dbReference type="ARBA" id="ARBA00022840"/>
    </source>
</evidence>
<comment type="caution">
    <text evidence="15">The sequence shown here is derived from an EMBL/GenBank/DDBJ whole genome shotgun (WGS) entry which is preliminary data.</text>
</comment>
<dbReference type="AlphaFoldDB" id="A0A9P0NQS6"/>
<dbReference type="InterPro" id="IPR009080">
    <property type="entry name" value="tRNAsynth_Ia_anticodon-bd"/>
</dbReference>
<dbReference type="InterPro" id="IPR001412">
    <property type="entry name" value="aa-tRNA-synth_I_CS"/>
</dbReference>
<dbReference type="GO" id="GO:0002161">
    <property type="term" value="F:aminoacyl-tRNA deacylase activity"/>
    <property type="evidence" value="ECO:0007669"/>
    <property type="project" value="InterPro"/>
</dbReference>
<feature type="domain" description="Aminoacyl-tRNA synthetase class Ia" evidence="12">
    <location>
        <begin position="43"/>
        <end position="240"/>
    </location>
</feature>
<dbReference type="EC" id="6.1.1.4" evidence="3"/>
<evidence type="ECO:0000256" key="4">
    <source>
        <dbReference type="ARBA" id="ARBA00022598"/>
    </source>
</evidence>
<sequence length="875" mass="100838">MIILIRSSLWRKPSFQGTILKPRFLTSLNLWNEDITPEIKRKIEEHWKNKIASKPFNENDKSKEKYYVLPMFPYPSGSLHMGHVRVYTISDAVARYQRMNNKNVIHPIGWDAFGLPAENAAIERKIAPSVWTRQNIAHMKNQLEQLGCSFEWDREFATCDTEYYKWTQDLFIKLYDAGLIYQRKALVNWDPVDQTVLADEQVDENGCSWRSGAKVEKKLLKQWFVRTTKFAKSLFDNLDSSILHDWRDIIKLQKHWIGECNGVNFDFKVTNSEVEFVTLWTSHPEYIEDVKFVVVSENHILAKQEGVTDVAGAVKLKAELENPFTKHKIPVFMSHEIEYLPLTDSYVGIPGVADKATNFAQTCGIPHDNTPLLKNTDEVTAKQEHICNTAKHMKIGGYWTSAKLKDWLISRQRYWGTPIPMIHCKDCRAVTVPKDQLPVELPNLSTLSKKGGSQLAEVSEWLNTKCPKCGQDAKRETDTMDTFVDSSWYFLRFTDPVNKKKIFDENKAEELMPVDLYIGGKEHAVLHLYYARFINHFLHSLGLVPEKEPFKRLLVQGMVMGRSYKVKTTGEYLPENKVKILDMKKNKAVTKGTGEPVVIAWEKMSKSKHNGVDPAEMFEQYGADTTRLLILADVSPTSHRNWNSNTFPGIMNWQKRLWLTIRDFLTYRNSLPKMIPDNEFKSHDDFMFDSRNYYVKGASFNYVISQQMSIAVSKQQGLTNSLRKCPPAVYAYSKQFERALAAQIIMLAPMAPHFSSELWSGFVSAPKRLNNSEEIIWDKAVLDQEWPVVDLDYQLELSFQVNGHENALVKIARKDLENLPKEKALEMALQQKEVQTTLTKRNILDVRYDCHKGFDGILNIITDQPPPKVKEADSV</sequence>